<sequence length="278" mass="32246">MTQIIRRVKFPNDLSIRSFVDNGDNWSVGQRQLLCLGRKIIREDFADCTIVSIAHRIPTVMDCDWVLVIDARYAKAFDKPSHLIKRPSLFGALYRCGLPERDVSLEFWKPIPPTEPYLVILGDVRDELYNTRKRDRHLLVHDVSEILEELFLEPLELCYRSLCACGDRAIADGSLLDFLRQVSTFGLLLIRLAIRQESDHHTDVLDAITQHLQIGSYREWSEEKRQEWLLFELRGKRPLVGHGLPRTKEIARCFGYISSSSRTSIGLFWCLHHLHGYC</sequence>
<dbReference type="PANTHER" id="PTHR30523:SF33">
    <property type="entry name" value="PHOSPHOENOLPYRUVATE CARBOXYLASE 3"/>
    <property type="match status" value="1"/>
</dbReference>
<dbReference type="InterPro" id="IPR027417">
    <property type="entry name" value="P-loop_NTPase"/>
</dbReference>
<dbReference type="Gene3D" id="1.20.1440.90">
    <property type="entry name" value="Phosphoenolpyruvate/pyruvate domain"/>
    <property type="match status" value="1"/>
</dbReference>
<protein>
    <submittedName>
        <fullName evidence="1">Phosphoenolpyruvate carboxylase protein</fullName>
    </submittedName>
</protein>
<dbReference type="InterPro" id="IPR021135">
    <property type="entry name" value="PEP_COase"/>
</dbReference>
<name>A0ABQ5A4M5_9ASTR</name>
<dbReference type="EMBL" id="BQNB010011861">
    <property type="protein sequence ID" value="GJS96100.1"/>
    <property type="molecule type" value="Genomic_DNA"/>
</dbReference>
<proteinExistence type="predicted"/>
<gene>
    <name evidence="1" type="ORF">Tco_0803068</name>
</gene>
<reference evidence="1" key="2">
    <citation type="submission" date="2022-01" db="EMBL/GenBank/DDBJ databases">
        <authorList>
            <person name="Yamashiro T."/>
            <person name="Shiraishi A."/>
            <person name="Satake H."/>
            <person name="Nakayama K."/>
        </authorList>
    </citation>
    <scope>NUCLEOTIDE SEQUENCE</scope>
</reference>
<dbReference type="Pfam" id="PF00311">
    <property type="entry name" value="PEPcase"/>
    <property type="match status" value="1"/>
</dbReference>
<dbReference type="SUPFAM" id="SSF51621">
    <property type="entry name" value="Phosphoenolpyruvate/pyruvate domain"/>
    <property type="match status" value="1"/>
</dbReference>
<organism evidence="1 2">
    <name type="scientific">Tanacetum coccineum</name>
    <dbReference type="NCBI Taxonomy" id="301880"/>
    <lineage>
        <taxon>Eukaryota</taxon>
        <taxon>Viridiplantae</taxon>
        <taxon>Streptophyta</taxon>
        <taxon>Embryophyta</taxon>
        <taxon>Tracheophyta</taxon>
        <taxon>Spermatophyta</taxon>
        <taxon>Magnoliopsida</taxon>
        <taxon>eudicotyledons</taxon>
        <taxon>Gunneridae</taxon>
        <taxon>Pentapetalae</taxon>
        <taxon>asterids</taxon>
        <taxon>campanulids</taxon>
        <taxon>Asterales</taxon>
        <taxon>Asteraceae</taxon>
        <taxon>Asteroideae</taxon>
        <taxon>Anthemideae</taxon>
        <taxon>Anthemidinae</taxon>
        <taxon>Tanacetum</taxon>
    </lineage>
</organism>
<accession>A0ABQ5A4M5</accession>
<comment type="caution">
    <text evidence="1">The sequence shown here is derived from an EMBL/GenBank/DDBJ whole genome shotgun (WGS) entry which is preliminary data.</text>
</comment>
<keyword evidence="2" id="KW-1185">Reference proteome</keyword>
<evidence type="ECO:0000313" key="2">
    <source>
        <dbReference type="Proteomes" id="UP001151760"/>
    </source>
</evidence>
<dbReference type="InterPro" id="IPR015813">
    <property type="entry name" value="Pyrv/PenolPyrv_kinase-like_dom"/>
</dbReference>
<dbReference type="Proteomes" id="UP001151760">
    <property type="component" value="Unassembled WGS sequence"/>
</dbReference>
<reference evidence="1" key="1">
    <citation type="journal article" date="2022" name="Int. J. Mol. Sci.">
        <title>Draft Genome of Tanacetum Coccineum: Genomic Comparison of Closely Related Tanacetum-Family Plants.</title>
        <authorList>
            <person name="Yamashiro T."/>
            <person name="Shiraishi A."/>
            <person name="Nakayama K."/>
            <person name="Satake H."/>
        </authorList>
    </citation>
    <scope>NUCLEOTIDE SEQUENCE</scope>
</reference>
<evidence type="ECO:0000313" key="1">
    <source>
        <dbReference type="EMBL" id="GJS96100.1"/>
    </source>
</evidence>
<dbReference type="Gene3D" id="3.40.50.300">
    <property type="entry name" value="P-loop containing nucleotide triphosphate hydrolases"/>
    <property type="match status" value="1"/>
</dbReference>
<dbReference type="PANTHER" id="PTHR30523">
    <property type="entry name" value="PHOSPHOENOLPYRUVATE CARBOXYLASE"/>
    <property type="match status" value="1"/>
</dbReference>
<dbReference type="SUPFAM" id="SSF52540">
    <property type="entry name" value="P-loop containing nucleoside triphosphate hydrolases"/>
    <property type="match status" value="1"/>
</dbReference>